<keyword evidence="3" id="KW-1185">Reference proteome</keyword>
<dbReference type="SUPFAM" id="SSF51726">
    <property type="entry name" value="UROD/MetE-like"/>
    <property type="match status" value="1"/>
</dbReference>
<dbReference type="Pfam" id="PF01208">
    <property type="entry name" value="URO-D"/>
    <property type="match status" value="1"/>
</dbReference>
<evidence type="ECO:0000313" key="2">
    <source>
        <dbReference type="EMBL" id="QQO10308.1"/>
    </source>
</evidence>
<evidence type="ECO:0000313" key="3">
    <source>
        <dbReference type="Proteomes" id="UP000595917"/>
    </source>
</evidence>
<dbReference type="GO" id="GO:0006779">
    <property type="term" value="P:porphyrin-containing compound biosynthetic process"/>
    <property type="evidence" value="ECO:0007669"/>
    <property type="project" value="InterPro"/>
</dbReference>
<dbReference type="RefSeq" id="WP_215627612.1">
    <property type="nucleotide sequence ID" value="NZ_CP067089.2"/>
</dbReference>
<proteinExistence type="predicted"/>
<reference evidence="2" key="1">
    <citation type="submission" date="2021-01" db="EMBL/GenBank/DDBJ databases">
        <title>Description of Breznakiella homolactica.</title>
        <authorList>
            <person name="Song Y."/>
            <person name="Brune A."/>
        </authorList>
    </citation>
    <scope>NUCLEOTIDE SEQUENCE</scope>
    <source>
        <strain evidence="2">RmG30</strain>
    </source>
</reference>
<sequence>MDTHAVLSKLGSGGTGIPAGFWLHFPEEAFFGKKAIEAHLTFLGRTGVDFLKVMNEYRVTVPAYITAASDWRYVKPFSAQTGFVQQQIDVIKALADRLGGKVPLVATIHGVFASAFHACRVAEDRFSRGNPVSESLFTDPRTTLGGLRAIAEGLADFSLACLDAGAAGIYYAALGGEDYRFSAEQFEEWIKPLDLLVLNAIKDKTDISILHICKDQVRLPLYADYPASIINWAIHESNPDLEEGAKIFKGKIILGGLDDRSGILVDGSCGDIQKAVQDIRGRMKDVPFILGADCTLPTEISPERIRWAVEAAHSK</sequence>
<name>A0A7T8BCI7_9SPIR</name>
<evidence type="ECO:0000259" key="1">
    <source>
        <dbReference type="Pfam" id="PF01208"/>
    </source>
</evidence>
<dbReference type="GO" id="GO:0004853">
    <property type="term" value="F:uroporphyrinogen decarboxylase activity"/>
    <property type="evidence" value="ECO:0007669"/>
    <property type="project" value="InterPro"/>
</dbReference>
<dbReference type="Gene3D" id="3.20.20.210">
    <property type="match status" value="1"/>
</dbReference>
<feature type="domain" description="Uroporphyrinogen decarboxylase (URO-D)" evidence="1">
    <location>
        <begin position="59"/>
        <end position="314"/>
    </location>
</feature>
<dbReference type="EMBL" id="CP067089">
    <property type="protein sequence ID" value="QQO10308.1"/>
    <property type="molecule type" value="Genomic_DNA"/>
</dbReference>
<organism evidence="2 3">
    <name type="scientific">Breznakiella homolactica</name>
    <dbReference type="NCBI Taxonomy" id="2798577"/>
    <lineage>
        <taxon>Bacteria</taxon>
        <taxon>Pseudomonadati</taxon>
        <taxon>Spirochaetota</taxon>
        <taxon>Spirochaetia</taxon>
        <taxon>Spirochaetales</taxon>
        <taxon>Breznakiellaceae</taxon>
        <taxon>Breznakiella</taxon>
    </lineage>
</organism>
<dbReference type="PANTHER" id="PTHR47099:SF1">
    <property type="entry name" value="METHYLCOBAMIDE:COM METHYLTRANSFERASE MTBA"/>
    <property type="match status" value="1"/>
</dbReference>
<dbReference type="KEGG" id="bhc:JFL75_05150"/>
<accession>A0A7T8BCI7</accession>
<dbReference type="Proteomes" id="UP000595917">
    <property type="component" value="Chromosome"/>
</dbReference>
<dbReference type="AlphaFoldDB" id="A0A7T8BCI7"/>
<dbReference type="PANTHER" id="PTHR47099">
    <property type="entry name" value="METHYLCOBAMIDE:COM METHYLTRANSFERASE MTBA"/>
    <property type="match status" value="1"/>
</dbReference>
<dbReference type="InterPro" id="IPR000257">
    <property type="entry name" value="Uroporphyrinogen_deCOase"/>
</dbReference>
<gene>
    <name evidence="2" type="ORF">JFL75_05150</name>
</gene>
<dbReference type="InterPro" id="IPR052024">
    <property type="entry name" value="Methanogen_methyltrans"/>
</dbReference>
<protein>
    <recommendedName>
        <fullName evidence="1">Uroporphyrinogen decarboxylase (URO-D) domain-containing protein</fullName>
    </recommendedName>
</protein>
<dbReference type="InterPro" id="IPR038071">
    <property type="entry name" value="UROD/MetE-like_sf"/>
</dbReference>